<dbReference type="CDD" id="cd08261">
    <property type="entry name" value="Zn_ADH7"/>
    <property type="match status" value="1"/>
</dbReference>
<name>A0ABP7WXJ8_9SPHI</name>
<dbReference type="PANTHER" id="PTHR43401:SF3">
    <property type="entry name" value="L-GALACTONATE-5-DEHYDROGENASE"/>
    <property type="match status" value="1"/>
</dbReference>
<feature type="domain" description="Alcohol dehydrogenase-like N-terminal" evidence="3">
    <location>
        <begin position="74"/>
        <end position="177"/>
    </location>
</feature>
<dbReference type="EMBL" id="BAABCV010000008">
    <property type="protein sequence ID" value="GAA4098792.1"/>
    <property type="molecule type" value="Genomic_DNA"/>
</dbReference>
<evidence type="ECO:0000313" key="4">
    <source>
        <dbReference type="EMBL" id="GAA4098792.1"/>
    </source>
</evidence>
<sequence length="384" mass="42411">MDLYENQKQLPHVVYNHYQLAKNRMYPGIDIAQKTANLSSLNKPTIISVMKVLVCKEPGTLIYIDRAKPEAGVGNTLLRIRRMGICGTDLHAFEGTQPYFNYPRVLGHELAAEVVTSDGDFKKGDLVTVIPYINCQTCLACRNGKPNCCSNIKVLGVHTDGGMAEYLEVPTRLLLPANGLSMDELVLVEPLAIGAHGIRRASVQKNEFVLVVGAGPIGLGTMEFARIAGAKVIALDINDRRLAFCKDRLNVSYAINASTEDVMLRLQDITGGDMPTVVIDATGSLKAINNAFQYMAHGARYVLIGLQKGDISFSHPEFHKREATLMSSRNATREDFDHVLWAMKNKLVDPANYITHRVKFDDVATEFHKWIDPANGVVKAMVEL</sequence>
<gene>
    <name evidence="4" type="ORF">GCM10022392_23420</name>
</gene>
<dbReference type="InterPro" id="IPR013149">
    <property type="entry name" value="ADH-like_C"/>
</dbReference>
<proteinExistence type="predicted"/>
<evidence type="ECO:0000313" key="5">
    <source>
        <dbReference type="Proteomes" id="UP001500841"/>
    </source>
</evidence>
<dbReference type="Pfam" id="PF00107">
    <property type="entry name" value="ADH_zinc_N"/>
    <property type="match status" value="1"/>
</dbReference>
<reference evidence="5" key="1">
    <citation type="journal article" date="2019" name="Int. J. Syst. Evol. Microbiol.">
        <title>The Global Catalogue of Microorganisms (GCM) 10K type strain sequencing project: providing services to taxonomists for standard genome sequencing and annotation.</title>
        <authorList>
            <consortium name="The Broad Institute Genomics Platform"/>
            <consortium name="The Broad Institute Genome Sequencing Center for Infectious Disease"/>
            <person name="Wu L."/>
            <person name="Ma J."/>
        </authorList>
    </citation>
    <scope>NUCLEOTIDE SEQUENCE [LARGE SCALE GENOMIC DNA]</scope>
    <source>
        <strain evidence="5">JCM 17085</strain>
    </source>
</reference>
<organism evidence="4 5">
    <name type="scientific">Mucilaginibacter panaciglaebae</name>
    <dbReference type="NCBI Taxonomy" id="502331"/>
    <lineage>
        <taxon>Bacteria</taxon>
        <taxon>Pseudomonadati</taxon>
        <taxon>Bacteroidota</taxon>
        <taxon>Sphingobacteriia</taxon>
        <taxon>Sphingobacteriales</taxon>
        <taxon>Sphingobacteriaceae</taxon>
        <taxon>Mucilaginibacter</taxon>
    </lineage>
</organism>
<dbReference type="Pfam" id="PF08240">
    <property type="entry name" value="ADH_N"/>
    <property type="match status" value="1"/>
</dbReference>
<protein>
    <submittedName>
        <fullName evidence="4">Zinc-binding alcohol dehydrogenase family protein</fullName>
    </submittedName>
</protein>
<dbReference type="SUPFAM" id="SSF50129">
    <property type="entry name" value="GroES-like"/>
    <property type="match status" value="1"/>
</dbReference>
<keyword evidence="5" id="KW-1185">Reference proteome</keyword>
<evidence type="ECO:0000256" key="1">
    <source>
        <dbReference type="ARBA" id="ARBA00023002"/>
    </source>
</evidence>
<evidence type="ECO:0000259" key="2">
    <source>
        <dbReference type="Pfam" id="PF00107"/>
    </source>
</evidence>
<dbReference type="PANTHER" id="PTHR43401">
    <property type="entry name" value="L-THREONINE 3-DEHYDROGENASE"/>
    <property type="match status" value="1"/>
</dbReference>
<feature type="domain" description="Alcohol dehydrogenase-like C-terminal" evidence="2">
    <location>
        <begin position="216"/>
        <end position="340"/>
    </location>
</feature>
<comment type="caution">
    <text evidence="4">The sequence shown here is derived from an EMBL/GenBank/DDBJ whole genome shotgun (WGS) entry which is preliminary data.</text>
</comment>
<dbReference type="InterPro" id="IPR050129">
    <property type="entry name" value="Zn_alcohol_dh"/>
</dbReference>
<dbReference type="Gene3D" id="3.90.180.10">
    <property type="entry name" value="Medium-chain alcohol dehydrogenases, catalytic domain"/>
    <property type="match status" value="1"/>
</dbReference>
<evidence type="ECO:0000259" key="3">
    <source>
        <dbReference type="Pfam" id="PF08240"/>
    </source>
</evidence>
<keyword evidence="1" id="KW-0560">Oxidoreductase</keyword>
<dbReference type="InterPro" id="IPR011032">
    <property type="entry name" value="GroES-like_sf"/>
</dbReference>
<dbReference type="SUPFAM" id="SSF51735">
    <property type="entry name" value="NAD(P)-binding Rossmann-fold domains"/>
    <property type="match status" value="1"/>
</dbReference>
<dbReference type="InterPro" id="IPR013154">
    <property type="entry name" value="ADH-like_N"/>
</dbReference>
<dbReference type="Gene3D" id="3.40.50.720">
    <property type="entry name" value="NAD(P)-binding Rossmann-like Domain"/>
    <property type="match status" value="1"/>
</dbReference>
<dbReference type="Proteomes" id="UP001500841">
    <property type="component" value="Unassembled WGS sequence"/>
</dbReference>
<accession>A0ABP7WXJ8</accession>
<dbReference type="InterPro" id="IPR036291">
    <property type="entry name" value="NAD(P)-bd_dom_sf"/>
</dbReference>